<comment type="subcellular location">
    <subcellularLocation>
        <location evidence="2 13">Cytoplasm</location>
    </subcellularLocation>
</comment>
<dbReference type="PANTHER" id="PTHR23117:SF13">
    <property type="entry name" value="GUANYLATE KINASE"/>
    <property type="match status" value="1"/>
</dbReference>
<dbReference type="AlphaFoldDB" id="A0A0R1MFM1"/>
<evidence type="ECO:0000313" key="15">
    <source>
        <dbReference type="EMBL" id="KRL04708.1"/>
    </source>
</evidence>
<dbReference type="GO" id="GO:0005524">
    <property type="term" value="F:ATP binding"/>
    <property type="evidence" value="ECO:0007669"/>
    <property type="project" value="UniProtKB-UniRule"/>
</dbReference>
<evidence type="ECO:0000256" key="1">
    <source>
        <dbReference type="ARBA" id="ARBA00003531"/>
    </source>
</evidence>
<dbReference type="SUPFAM" id="SSF52540">
    <property type="entry name" value="P-loop containing nucleoside triphosphate hydrolases"/>
    <property type="match status" value="1"/>
</dbReference>
<dbReference type="PATRIC" id="fig|1423777.3.peg.1898"/>
<evidence type="ECO:0000256" key="2">
    <source>
        <dbReference type="ARBA" id="ARBA00004496"/>
    </source>
</evidence>
<accession>A0A0R1MFM1</accession>
<comment type="function">
    <text evidence="1 13">Essential for recycling GMP and indirectly, cGMP.</text>
</comment>
<reference evidence="15 16" key="1">
    <citation type="journal article" date="2015" name="Genome Announc.">
        <title>Expanding the biotechnology potential of lactobacilli through comparative genomics of 213 strains and associated genera.</title>
        <authorList>
            <person name="Sun Z."/>
            <person name="Harris H.M."/>
            <person name="McCann A."/>
            <person name="Guo C."/>
            <person name="Argimon S."/>
            <person name="Zhang W."/>
            <person name="Yang X."/>
            <person name="Jeffery I.B."/>
            <person name="Cooney J.C."/>
            <person name="Kagawa T.F."/>
            <person name="Liu W."/>
            <person name="Song Y."/>
            <person name="Salvetti E."/>
            <person name="Wrobel A."/>
            <person name="Rasinkangas P."/>
            <person name="Parkhill J."/>
            <person name="Rea M.C."/>
            <person name="O'Sullivan O."/>
            <person name="Ritari J."/>
            <person name="Douillard F.P."/>
            <person name="Paul Ross R."/>
            <person name="Yang R."/>
            <person name="Briner A.E."/>
            <person name="Felis G.E."/>
            <person name="de Vos W.M."/>
            <person name="Barrangou R."/>
            <person name="Klaenhammer T.R."/>
            <person name="Caufield P.W."/>
            <person name="Cui Y."/>
            <person name="Zhang H."/>
            <person name="O'Toole P.W."/>
        </authorList>
    </citation>
    <scope>NUCLEOTIDE SEQUENCE [LARGE SCALE GENOMIC DNA]</scope>
    <source>
        <strain evidence="15 16">DSM 19972</strain>
    </source>
</reference>
<evidence type="ECO:0000256" key="13">
    <source>
        <dbReference type="HAMAP-Rule" id="MF_00328"/>
    </source>
</evidence>
<dbReference type="NCBIfam" id="TIGR03263">
    <property type="entry name" value="guanyl_kin"/>
    <property type="match status" value="1"/>
</dbReference>
<dbReference type="Proteomes" id="UP000051686">
    <property type="component" value="Unassembled WGS sequence"/>
</dbReference>
<keyword evidence="7 13" id="KW-0808">Transferase</keyword>
<dbReference type="GO" id="GO:0005829">
    <property type="term" value="C:cytosol"/>
    <property type="evidence" value="ECO:0007669"/>
    <property type="project" value="TreeGrafter"/>
</dbReference>
<dbReference type="Pfam" id="PF00625">
    <property type="entry name" value="Guanylate_kin"/>
    <property type="match status" value="1"/>
</dbReference>
<evidence type="ECO:0000256" key="10">
    <source>
        <dbReference type="ARBA" id="ARBA00022840"/>
    </source>
</evidence>
<proteinExistence type="inferred from homology"/>
<dbReference type="CDD" id="cd00071">
    <property type="entry name" value="GMPK"/>
    <property type="match status" value="1"/>
</dbReference>
<organism evidence="15 16">
    <name type="scientific">Liquorilactobacillus oeni DSM 19972</name>
    <dbReference type="NCBI Taxonomy" id="1423777"/>
    <lineage>
        <taxon>Bacteria</taxon>
        <taxon>Bacillati</taxon>
        <taxon>Bacillota</taxon>
        <taxon>Bacilli</taxon>
        <taxon>Lactobacillales</taxon>
        <taxon>Lactobacillaceae</taxon>
        <taxon>Liquorilactobacillus</taxon>
    </lineage>
</organism>
<keyword evidence="10 13" id="KW-0067">ATP-binding</keyword>
<feature type="binding site" evidence="13">
    <location>
        <begin position="34"/>
        <end position="41"/>
    </location>
    <ligand>
        <name>ATP</name>
        <dbReference type="ChEBI" id="CHEBI:30616"/>
    </ligand>
</feature>
<comment type="similarity">
    <text evidence="3 13">Belongs to the guanylate kinase family.</text>
</comment>
<dbReference type="InterPro" id="IPR008145">
    <property type="entry name" value="GK/Ca_channel_bsu"/>
</dbReference>
<feature type="domain" description="Guanylate kinase-like" evidence="14">
    <location>
        <begin position="27"/>
        <end position="206"/>
    </location>
</feature>
<dbReference type="Gene3D" id="3.40.50.300">
    <property type="entry name" value="P-loop containing nucleotide triphosphate hydrolases"/>
    <property type="match status" value="2"/>
</dbReference>
<keyword evidence="6 13" id="KW-0963">Cytoplasm</keyword>
<dbReference type="InterPro" id="IPR027417">
    <property type="entry name" value="P-loop_NTPase"/>
</dbReference>
<dbReference type="PANTHER" id="PTHR23117">
    <property type="entry name" value="GUANYLATE KINASE-RELATED"/>
    <property type="match status" value="1"/>
</dbReference>
<comment type="caution">
    <text evidence="15">The sequence shown here is derived from an EMBL/GenBank/DDBJ whole genome shotgun (WGS) entry which is preliminary data.</text>
</comment>
<dbReference type="EMBL" id="AZEH01000039">
    <property type="protein sequence ID" value="KRL04708.1"/>
    <property type="molecule type" value="Genomic_DNA"/>
</dbReference>
<dbReference type="InterPro" id="IPR017665">
    <property type="entry name" value="Guanylate_kinase"/>
</dbReference>
<evidence type="ECO:0000256" key="5">
    <source>
        <dbReference type="ARBA" id="ARBA00016296"/>
    </source>
</evidence>
<dbReference type="PROSITE" id="PS00856">
    <property type="entry name" value="GUANYLATE_KINASE_1"/>
    <property type="match status" value="1"/>
</dbReference>
<evidence type="ECO:0000259" key="14">
    <source>
        <dbReference type="PROSITE" id="PS50052"/>
    </source>
</evidence>
<keyword evidence="9 13" id="KW-0418">Kinase</keyword>
<keyword evidence="16" id="KW-1185">Reference proteome</keyword>
<dbReference type="HAMAP" id="MF_00328">
    <property type="entry name" value="Guanylate_kinase"/>
    <property type="match status" value="1"/>
</dbReference>
<dbReference type="GO" id="GO:0004385">
    <property type="term" value="F:GMP kinase activity"/>
    <property type="evidence" value="ECO:0007669"/>
    <property type="project" value="UniProtKB-UniRule"/>
</dbReference>
<evidence type="ECO:0000256" key="11">
    <source>
        <dbReference type="ARBA" id="ARBA00030128"/>
    </source>
</evidence>
<dbReference type="SMART" id="SM00072">
    <property type="entry name" value="GuKc"/>
    <property type="match status" value="1"/>
</dbReference>
<dbReference type="InterPro" id="IPR008144">
    <property type="entry name" value="Guanylate_kin-like_dom"/>
</dbReference>
<evidence type="ECO:0000256" key="8">
    <source>
        <dbReference type="ARBA" id="ARBA00022741"/>
    </source>
</evidence>
<dbReference type="STRING" id="1423777.FD46_GL001844"/>
<evidence type="ECO:0000256" key="4">
    <source>
        <dbReference type="ARBA" id="ARBA00012961"/>
    </source>
</evidence>
<dbReference type="FunFam" id="3.30.63.10:FF:000002">
    <property type="entry name" value="Guanylate kinase 1"/>
    <property type="match status" value="1"/>
</dbReference>
<evidence type="ECO:0000256" key="7">
    <source>
        <dbReference type="ARBA" id="ARBA00022679"/>
    </source>
</evidence>
<dbReference type="FunFam" id="3.40.50.300:FF:000855">
    <property type="entry name" value="Guanylate kinase"/>
    <property type="match status" value="1"/>
</dbReference>
<evidence type="ECO:0000256" key="3">
    <source>
        <dbReference type="ARBA" id="ARBA00005790"/>
    </source>
</evidence>
<keyword evidence="8 13" id="KW-0547">Nucleotide-binding</keyword>
<evidence type="ECO:0000256" key="9">
    <source>
        <dbReference type="ARBA" id="ARBA00022777"/>
    </source>
</evidence>
<evidence type="ECO:0000256" key="6">
    <source>
        <dbReference type="ARBA" id="ARBA00022490"/>
    </source>
</evidence>
<name>A0A0R1MFM1_9LACO</name>
<comment type="catalytic activity">
    <reaction evidence="12 13">
        <text>GMP + ATP = GDP + ADP</text>
        <dbReference type="Rhea" id="RHEA:20780"/>
        <dbReference type="ChEBI" id="CHEBI:30616"/>
        <dbReference type="ChEBI" id="CHEBI:58115"/>
        <dbReference type="ChEBI" id="CHEBI:58189"/>
        <dbReference type="ChEBI" id="CHEBI:456216"/>
        <dbReference type="EC" id="2.7.4.8"/>
    </reaction>
</comment>
<protein>
    <recommendedName>
        <fullName evidence="5 13">Guanylate kinase</fullName>
        <ecNumber evidence="4 13">2.7.4.8</ecNumber>
    </recommendedName>
    <alternativeName>
        <fullName evidence="11 13">GMP kinase</fullName>
    </alternativeName>
</protein>
<dbReference type="InterPro" id="IPR020590">
    <property type="entry name" value="Guanylate_kinase_CS"/>
</dbReference>
<dbReference type="PROSITE" id="PS50052">
    <property type="entry name" value="GUANYLATE_KINASE_2"/>
    <property type="match status" value="1"/>
</dbReference>
<evidence type="ECO:0000256" key="12">
    <source>
        <dbReference type="ARBA" id="ARBA00048594"/>
    </source>
</evidence>
<gene>
    <name evidence="13" type="primary">gmk</name>
    <name evidence="15" type="ORF">FD46_GL001844</name>
</gene>
<dbReference type="EC" id="2.7.4.8" evidence="4 13"/>
<evidence type="ECO:0000313" key="16">
    <source>
        <dbReference type="Proteomes" id="UP000051686"/>
    </source>
</evidence>
<sequence>MKKLQKKYIIELIHYFRGEFKDMSKRGMLIVLSGPSGVGKGTIRKAIFEQDDNKFHYSISMTTRKKRPGEVNGKDYYFVSKDEFENEIAAGDMLEYARYVDNYYGTPLKYVNKMLDSGKDVFLEIEVKGAMQVRKKCADGLFIFLTPPDLMELRHRIIERGTDDLATIDKRMKRAVGEIEMMQNYDYAVVNDEIPAAVEKIKTIIRAERWRVKRFLPDYKKQLGDVLK</sequence>
<dbReference type="Gene3D" id="3.30.63.10">
    <property type="entry name" value="Guanylate Kinase phosphate binding domain"/>
    <property type="match status" value="1"/>
</dbReference>